<evidence type="ECO:0000313" key="3">
    <source>
        <dbReference type="EMBL" id="APU92977.1"/>
    </source>
</evidence>
<protein>
    <submittedName>
        <fullName evidence="3">Uncharacterized protein</fullName>
    </submittedName>
</protein>
<gene>
    <name evidence="3" type="ORF">POI1126_50</name>
</gene>
<evidence type="ECO:0000256" key="2">
    <source>
        <dbReference type="SAM" id="MobiDB-lite"/>
    </source>
</evidence>
<evidence type="ECO:0000313" key="4">
    <source>
        <dbReference type="Proteomes" id="UP000221249"/>
    </source>
</evidence>
<reference evidence="3 4" key="1">
    <citation type="journal article" date="2017" name="Front. Microbiol.">
        <title>Prevalence, Host Range, and Comparative Genomic Analysis of Temperate Ochrobactrum Phages.</title>
        <authorList>
            <person name="Jackel C."/>
            <person name="Hertwig S."/>
            <person name="Scholz H.C."/>
            <person name="Nockler K."/>
            <person name="Reetz J."/>
            <person name="Hammerl J.A."/>
        </authorList>
    </citation>
    <scope>NUCLEOTIDE SEQUENCE [LARGE SCALE GENOMIC DNA]</scope>
</reference>
<feature type="region of interest" description="Disordered" evidence="2">
    <location>
        <begin position="41"/>
        <end position="84"/>
    </location>
</feature>
<organism evidence="3 4">
    <name type="scientific">Ochrobactrum phage POI1126</name>
    <dbReference type="NCBI Taxonomy" id="1932118"/>
    <lineage>
        <taxon>Viruses</taxon>
        <taxon>Duplodnaviria</taxon>
        <taxon>Heunggongvirae</taxon>
        <taxon>Uroviricota</taxon>
        <taxon>Caudoviricetes</taxon>
        <taxon>Namazuvirus</taxon>
        <taxon>Namazuvirus POI1126</taxon>
    </lineage>
</organism>
<dbReference type="EMBL" id="KY417925">
    <property type="protein sequence ID" value="APU92977.1"/>
    <property type="molecule type" value="Genomic_DNA"/>
</dbReference>
<name>A0A240F4V0_9CAUD</name>
<feature type="coiled-coil region" evidence="1">
    <location>
        <begin position="88"/>
        <end position="143"/>
    </location>
</feature>
<proteinExistence type="predicted"/>
<evidence type="ECO:0000256" key="1">
    <source>
        <dbReference type="SAM" id="Coils"/>
    </source>
</evidence>
<keyword evidence="4" id="KW-1185">Reference proteome</keyword>
<dbReference type="Proteomes" id="UP000221249">
    <property type="component" value="Segment"/>
</dbReference>
<keyword evidence="1" id="KW-0175">Coiled coil</keyword>
<accession>A0A240F4V0</accession>
<sequence>MASEDLLKKAVAAFNALSPEQQAEMLEEQRQSWVRGNVGLSRDERGMTSPVMPRPAPAAPVDGLERYRPEPMSLGGMVRDPDGGYVTRSQAEELLAAERAEKEIAERNRDAARENFLTMQKTAAKLLERAEKAEADNAAQAARIKELDRGHEGTIDLCNQKTAQIEALEAKLAAAIPPSGEGA</sequence>